<protein>
    <submittedName>
        <fullName evidence="9">Peptide/nickel transport system permease protein</fullName>
    </submittedName>
</protein>
<keyword evidence="5 7" id="KW-1133">Transmembrane helix</keyword>
<gene>
    <name evidence="9" type="ORF">J2W31_005509</name>
</gene>
<feature type="transmembrane region" description="Helical" evidence="7">
    <location>
        <begin position="139"/>
        <end position="160"/>
    </location>
</feature>
<name>A0AAW8D809_9BURK</name>
<feature type="transmembrane region" description="Helical" evidence="7">
    <location>
        <begin position="252"/>
        <end position="273"/>
    </location>
</feature>
<feature type="domain" description="ABC transmembrane type-1" evidence="8">
    <location>
        <begin position="91"/>
        <end position="306"/>
    </location>
</feature>
<feature type="transmembrane region" description="Helical" evidence="7">
    <location>
        <begin position="97"/>
        <end position="118"/>
    </location>
</feature>
<evidence type="ECO:0000256" key="7">
    <source>
        <dbReference type="RuleBase" id="RU363032"/>
    </source>
</evidence>
<comment type="caution">
    <text evidence="9">The sequence shown here is derived from an EMBL/GenBank/DDBJ whole genome shotgun (WGS) entry which is preliminary data.</text>
</comment>
<keyword evidence="3" id="KW-1003">Cell membrane</keyword>
<feature type="transmembrane region" description="Helical" evidence="7">
    <location>
        <begin position="285"/>
        <end position="309"/>
    </location>
</feature>
<dbReference type="PANTHER" id="PTHR43163">
    <property type="entry name" value="DIPEPTIDE TRANSPORT SYSTEM PERMEASE PROTEIN DPPB-RELATED"/>
    <property type="match status" value="1"/>
</dbReference>
<dbReference type="CDD" id="cd06261">
    <property type="entry name" value="TM_PBP2"/>
    <property type="match status" value="1"/>
</dbReference>
<evidence type="ECO:0000256" key="3">
    <source>
        <dbReference type="ARBA" id="ARBA00022475"/>
    </source>
</evidence>
<evidence type="ECO:0000313" key="10">
    <source>
        <dbReference type="Proteomes" id="UP001242045"/>
    </source>
</evidence>
<accession>A0AAW8D809</accession>
<sequence>MRRILGSIPLLVLITAFVFALLQAAPGGPLSTGEGGGGTAEEAMSRMRVQWGLDQPVHLQFVRWLGQLLQGEWGSSFNSGQPVLELILQRLPATLQLTGLSLLLSMVLVIPLGTLAALRKRSWIDYAITGVSISGISMPIFWLALMLLYVFSFNLGWLPSAGLGDIRASTEGWAAVAERLRYLALPVTCFTLVTVAGLVRFMRGSMLDTLDQDYIRTVRSKGLPARTVIGKHALRNALIPVVTMFAMELPRLFIGSVVIETIFALPGVGRLFIDSVQVRDYPVLMGILVIASALVVVSNLVADLLCGWLDPRIALGKE</sequence>
<organism evidence="9 10">
    <name type="scientific">Variovorax boronicumulans</name>
    <dbReference type="NCBI Taxonomy" id="436515"/>
    <lineage>
        <taxon>Bacteria</taxon>
        <taxon>Pseudomonadati</taxon>
        <taxon>Pseudomonadota</taxon>
        <taxon>Betaproteobacteria</taxon>
        <taxon>Burkholderiales</taxon>
        <taxon>Comamonadaceae</taxon>
        <taxon>Variovorax</taxon>
    </lineage>
</organism>
<reference evidence="9" key="1">
    <citation type="submission" date="2023-07" db="EMBL/GenBank/DDBJ databases">
        <title>Sorghum-associated microbial communities from plants grown in Nebraska, USA.</title>
        <authorList>
            <person name="Schachtman D."/>
        </authorList>
    </citation>
    <scope>NUCLEOTIDE SEQUENCE</scope>
    <source>
        <strain evidence="9">DS3754</strain>
    </source>
</reference>
<proteinExistence type="inferred from homology"/>
<dbReference type="GO" id="GO:0071916">
    <property type="term" value="F:dipeptide transmembrane transporter activity"/>
    <property type="evidence" value="ECO:0007669"/>
    <property type="project" value="TreeGrafter"/>
</dbReference>
<dbReference type="EMBL" id="JAUSRD010000017">
    <property type="protein sequence ID" value="MDP9896374.1"/>
    <property type="molecule type" value="Genomic_DNA"/>
</dbReference>
<dbReference type="InterPro" id="IPR035906">
    <property type="entry name" value="MetI-like_sf"/>
</dbReference>
<feature type="transmembrane region" description="Helical" evidence="7">
    <location>
        <begin position="180"/>
        <end position="199"/>
    </location>
</feature>
<dbReference type="SUPFAM" id="SSF161098">
    <property type="entry name" value="MetI-like"/>
    <property type="match status" value="1"/>
</dbReference>
<dbReference type="Gene3D" id="1.10.3720.10">
    <property type="entry name" value="MetI-like"/>
    <property type="match status" value="1"/>
</dbReference>
<evidence type="ECO:0000259" key="8">
    <source>
        <dbReference type="PROSITE" id="PS50928"/>
    </source>
</evidence>
<evidence type="ECO:0000256" key="2">
    <source>
        <dbReference type="ARBA" id="ARBA00022448"/>
    </source>
</evidence>
<keyword evidence="4 7" id="KW-0812">Transmembrane</keyword>
<evidence type="ECO:0000256" key="4">
    <source>
        <dbReference type="ARBA" id="ARBA00022692"/>
    </source>
</evidence>
<dbReference type="PANTHER" id="PTHR43163:SF6">
    <property type="entry name" value="DIPEPTIDE TRANSPORT SYSTEM PERMEASE PROTEIN DPPB-RELATED"/>
    <property type="match status" value="1"/>
</dbReference>
<evidence type="ECO:0000256" key="1">
    <source>
        <dbReference type="ARBA" id="ARBA00004651"/>
    </source>
</evidence>
<dbReference type="InterPro" id="IPR045621">
    <property type="entry name" value="BPD_transp_1_N"/>
</dbReference>
<keyword evidence="2 7" id="KW-0813">Transport</keyword>
<dbReference type="AlphaFoldDB" id="A0AAW8D809"/>
<evidence type="ECO:0000256" key="5">
    <source>
        <dbReference type="ARBA" id="ARBA00022989"/>
    </source>
</evidence>
<comment type="subcellular location">
    <subcellularLocation>
        <location evidence="1 7">Cell membrane</location>
        <topology evidence="1 7">Multi-pass membrane protein</topology>
    </subcellularLocation>
</comment>
<dbReference type="PROSITE" id="PS50928">
    <property type="entry name" value="ABC_TM1"/>
    <property type="match status" value="1"/>
</dbReference>
<evidence type="ECO:0000256" key="6">
    <source>
        <dbReference type="ARBA" id="ARBA00023136"/>
    </source>
</evidence>
<dbReference type="InterPro" id="IPR000515">
    <property type="entry name" value="MetI-like"/>
</dbReference>
<keyword evidence="6 7" id="KW-0472">Membrane</keyword>
<comment type="similarity">
    <text evidence="7">Belongs to the binding-protein-dependent transport system permease family.</text>
</comment>
<dbReference type="Pfam" id="PF19300">
    <property type="entry name" value="BPD_transp_1_N"/>
    <property type="match status" value="1"/>
</dbReference>
<dbReference type="Proteomes" id="UP001242045">
    <property type="component" value="Unassembled WGS sequence"/>
</dbReference>
<evidence type="ECO:0000313" key="9">
    <source>
        <dbReference type="EMBL" id="MDP9896374.1"/>
    </source>
</evidence>
<dbReference type="GO" id="GO:0005886">
    <property type="term" value="C:plasma membrane"/>
    <property type="evidence" value="ECO:0007669"/>
    <property type="project" value="UniProtKB-SubCell"/>
</dbReference>
<dbReference type="Pfam" id="PF00528">
    <property type="entry name" value="BPD_transp_1"/>
    <property type="match status" value="1"/>
</dbReference>